<proteinExistence type="predicted"/>
<sequence length="130" mass="15021">MSKKLQIKDLIEQREKYEVKKDIREDIILERDGEEFTITIKKPTRTLCVECISLAQDKNQQEQADINMVYNIVVEPNLKDTSLHKAYNCVEPIDIVEKLFETGEIAQISGYGMELAGYNNEVKVVKDIKN</sequence>
<dbReference type="OrthoDB" id="1807498at2"/>
<dbReference type="AlphaFoldDB" id="A0A4V2SA09"/>
<protein>
    <submittedName>
        <fullName evidence="1">XkdN-like tail assembly chaperone</fullName>
    </submittedName>
</protein>
<evidence type="ECO:0000313" key="2">
    <source>
        <dbReference type="Proteomes" id="UP000294919"/>
    </source>
</evidence>
<gene>
    <name evidence="1" type="ORF">EV214_13124</name>
</gene>
<comment type="caution">
    <text evidence="1">The sequence shown here is derived from an EMBL/GenBank/DDBJ whole genome shotgun (WGS) entry which is preliminary data.</text>
</comment>
<name>A0A4V2SA09_9FIRM</name>
<dbReference type="RefSeq" id="WP_132247489.1">
    <property type="nucleotide sequence ID" value="NZ_SLWV01000031.1"/>
</dbReference>
<dbReference type="InterPro" id="IPR014986">
    <property type="entry name" value="XkdN-like"/>
</dbReference>
<dbReference type="Proteomes" id="UP000294919">
    <property type="component" value="Unassembled WGS sequence"/>
</dbReference>
<organism evidence="1 2">
    <name type="scientific">Marinisporobacter balticus</name>
    <dbReference type="NCBI Taxonomy" id="2018667"/>
    <lineage>
        <taxon>Bacteria</taxon>
        <taxon>Bacillati</taxon>
        <taxon>Bacillota</taxon>
        <taxon>Clostridia</taxon>
        <taxon>Peptostreptococcales</taxon>
        <taxon>Thermotaleaceae</taxon>
        <taxon>Marinisporobacter</taxon>
    </lineage>
</organism>
<reference evidence="1 2" key="1">
    <citation type="submission" date="2019-03" db="EMBL/GenBank/DDBJ databases">
        <title>Genomic Encyclopedia of Type Strains, Phase IV (KMG-IV): sequencing the most valuable type-strain genomes for metagenomic binning, comparative biology and taxonomic classification.</title>
        <authorList>
            <person name="Goeker M."/>
        </authorList>
    </citation>
    <scope>NUCLEOTIDE SEQUENCE [LARGE SCALE GENOMIC DNA]</scope>
    <source>
        <strain evidence="1 2">DSM 102940</strain>
    </source>
</reference>
<dbReference type="EMBL" id="SLWV01000031">
    <property type="protein sequence ID" value="TCO69500.1"/>
    <property type="molecule type" value="Genomic_DNA"/>
</dbReference>
<dbReference type="InterPro" id="IPR038559">
    <property type="entry name" value="XkdN-like_sf"/>
</dbReference>
<accession>A0A4V2SA09</accession>
<evidence type="ECO:0000313" key="1">
    <source>
        <dbReference type="EMBL" id="TCO69500.1"/>
    </source>
</evidence>
<keyword evidence="2" id="KW-1185">Reference proteome</keyword>
<dbReference type="Pfam" id="PF08890">
    <property type="entry name" value="Phage_TAC_5"/>
    <property type="match status" value="1"/>
</dbReference>
<dbReference type="Gene3D" id="3.30.2220.30">
    <property type="match status" value="1"/>
</dbReference>